<reference evidence="2 3" key="1">
    <citation type="submission" date="2023-07" db="EMBL/GenBank/DDBJ databases">
        <title>Sequencing the genomes of 1000 actinobacteria strains.</title>
        <authorList>
            <person name="Klenk H.-P."/>
        </authorList>
    </citation>
    <scope>NUCLEOTIDE SEQUENCE [LARGE SCALE GENOMIC DNA]</scope>
    <source>
        <strain evidence="2 3">DSM 46740</strain>
    </source>
</reference>
<evidence type="ECO:0000313" key="2">
    <source>
        <dbReference type="EMBL" id="MDP9842857.1"/>
    </source>
</evidence>
<evidence type="ECO:0000313" key="3">
    <source>
        <dbReference type="Proteomes" id="UP001225356"/>
    </source>
</evidence>
<gene>
    <name evidence="2" type="ORF">J2853_002068</name>
</gene>
<feature type="domain" description="Ferric siderophore reductase C-terminal" evidence="1">
    <location>
        <begin position="211"/>
        <end position="229"/>
    </location>
</feature>
<keyword evidence="3" id="KW-1185">Reference proteome</keyword>
<organism evidence="2 3">
    <name type="scientific">Streptosporangium lutulentum</name>
    <dbReference type="NCBI Taxonomy" id="1461250"/>
    <lineage>
        <taxon>Bacteria</taxon>
        <taxon>Bacillati</taxon>
        <taxon>Actinomycetota</taxon>
        <taxon>Actinomycetes</taxon>
        <taxon>Streptosporangiales</taxon>
        <taxon>Streptosporangiaceae</taxon>
        <taxon>Streptosporangium</taxon>
    </lineage>
</organism>
<dbReference type="EMBL" id="JAUSQU010000001">
    <property type="protein sequence ID" value="MDP9842857.1"/>
    <property type="molecule type" value="Genomic_DNA"/>
</dbReference>
<sequence length="236" mass="25071">MTRLRPVPPESVAAVLADIAGLGSFFSLDVGVDVGEAGGAWRPVTDAYVEGLPHLVAARAARYGTHELRIAASIVQLGHAARLWSVVLGCVTLHGVIPDLGDLRQRTDGPALRLPVPRGWQVPCDDTLTRVVYRLVMDDHLAPLSAGLRVKVAARLLHGNAASALAEAARAVLRARPDLRGTLTQLAAGLLGTGDLRGTGEFTGPDLGFRRRSCCLYYRVPGGEKCADCSLERNIT</sequence>
<accession>A0ABT9Q861</accession>
<proteinExistence type="predicted"/>
<evidence type="ECO:0000259" key="1">
    <source>
        <dbReference type="Pfam" id="PF11575"/>
    </source>
</evidence>
<protein>
    <recommendedName>
        <fullName evidence="1">Ferric siderophore reductase C-terminal domain-containing protein</fullName>
    </recommendedName>
</protein>
<dbReference type="InterPro" id="IPR024726">
    <property type="entry name" value="FhuF_C"/>
</dbReference>
<dbReference type="Pfam" id="PF11575">
    <property type="entry name" value="FhuF_C"/>
    <property type="match status" value="1"/>
</dbReference>
<comment type="caution">
    <text evidence="2">The sequence shown here is derived from an EMBL/GenBank/DDBJ whole genome shotgun (WGS) entry which is preliminary data.</text>
</comment>
<dbReference type="Proteomes" id="UP001225356">
    <property type="component" value="Unassembled WGS sequence"/>
</dbReference>
<name>A0ABT9Q861_9ACTN</name>
<dbReference type="RefSeq" id="WP_307556729.1">
    <property type="nucleotide sequence ID" value="NZ_JAUSQU010000001.1"/>
</dbReference>